<name>A0A0F9RVJ7_9ZZZZ</name>
<accession>A0A0F9RVJ7</accession>
<gene>
    <name evidence="1" type="ORF">LCGC14_0531210</name>
</gene>
<protein>
    <submittedName>
        <fullName evidence="1">Uncharacterized protein</fullName>
    </submittedName>
</protein>
<reference evidence="1" key="1">
    <citation type="journal article" date="2015" name="Nature">
        <title>Complex archaea that bridge the gap between prokaryotes and eukaryotes.</title>
        <authorList>
            <person name="Spang A."/>
            <person name="Saw J.H."/>
            <person name="Jorgensen S.L."/>
            <person name="Zaremba-Niedzwiedzka K."/>
            <person name="Martijn J."/>
            <person name="Lind A.E."/>
            <person name="van Eijk R."/>
            <person name="Schleper C."/>
            <person name="Guy L."/>
            <person name="Ettema T.J."/>
        </authorList>
    </citation>
    <scope>NUCLEOTIDE SEQUENCE</scope>
</reference>
<sequence>MGYEANQDAAHDYLVEHYREMIEYQDIIDFIESIDPSLNHEDLYELQNIINKKLEVK</sequence>
<organism evidence="1">
    <name type="scientific">marine sediment metagenome</name>
    <dbReference type="NCBI Taxonomy" id="412755"/>
    <lineage>
        <taxon>unclassified sequences</taxon>
        <taxon>metagenomes</taxon>
        <taxon>ecological metagenomes</taxon>
    </lineage>
</organism>
<evidence type="ECO:0000313" key="1">
    <source>
        <dbReference type="EMBL" id="KKN60475.1"/>
    </source>
</evidence>
<comment type="caution">
    <text evidence="1">The sequence shown here is derived from an EMBL/GenBank/DDBJ whole genome shotgun (WGS) entry which is preliminary data.</text>
</comment>
<proteinExistence type="predicted"/>
<dbReference type="EMBL" id="LAZR01000694">
    <property type="protein sequence ID" value="KKN60475.1"/>
    <property type="molecule type" value="Genomic_DNA"/>
</dbReference>
<dbReference type="AlphaFoldDB" id="A0A0F9RVJ7"/>